<dbReference type="EMBL" id="QLIX01000071">
    <property type="protein sequence ID" value="RAI54051.1"/>
    <property type="molecule type" value="Genomic_DNA"/>
</dbReference>
<feature type="domain" description="RES" evidence="1">
    <location>
        <begin position="44"/>
        <end position="180"/>
    </location>
</feature>
<evidence type="ECO:0000313" key="3">
    <source>
        <dbReference type="Proteomes" id="UP000249065"/>
    </source>
</evidence>
<dbReference type="AlphaFoldDB" id="A0A327LTL0"/>
<proteinExistence type="predicted"/>
<reference evidence="3" key="1">
    <citation type="submission" date="2018-06" db="EMBL/GenBank/DDBJ databases">
        <authorList>
            <person name="Khan S.A."/>
        </authorList>
    </citation>
    <scope>NUCLEOTIDE SEQUENCE [LARGE SCALE GENOMIC DNA]</scope>
    <source>
        <strain evidence="3">DB-1506</strain>
    </source>
</reference>
<dbReference type="InterPro" id="IPR014914">
    <property type="entry name" value="RES_dom"/>
</dbReference>
<keyword evidence="3" id="KW-1185">Reference proteome</keyword>
<gene>
    <name evidence="2" type="ORF">DOO78_26735</name>
</gene>
<protein>
    <submittedName>
        <fullName evidence="2">RES domain-containing protein</fullName>
    </submittedName>
</protein>
<name>A0A327LTL0_9PROT</name>
<organism evidence="2 3">
    <name type="scientific">Roseicella frigidaeris</name>
    <dbReference type="NCBI Taxonomy" id="2230885"/>
    <lineage>
        <taxon>Bacteria</taxon>
        <taxon>Pseudomonadati</taxon>
        <taxon>Pseudomonadota</taxon>
        <taxon>Alphaproteobacteria</taxon>
        <taxon>Acetobacterales</taxon>
        <taxon>Roseomonadaceae</taxon>
        <taxon>Roseicella</taxon>
    </lineage>
</organism>
<dbReference type="Pfam" id="PF08808">
    <property type="entry name" value="RES"/>
    <property type="match status" value="1"/>
</dbReference>
<evidence type="ECO:0000259" key="1">
    <source>
        <dbReference type="SMART" id="SM00953"/>
    </source>
</evidence>
<sequence>MSGHPPPPADLDRRQPRLRTLPAGVRLHRFHTKEKGGQRLDPIYFDQSLAGRLNAPDGSYGVLYVALSASGAFAETFLRTPGRTLLDPDLIAAKAYAELTLTRDLVVMELHGPGAAAIGATAELAHGSPPYELPQSWSKALHGHPCAADGLAYRARHNDDEVCLAVFERATSAVAVVQRVENLDVDWFYVLAEEHGIGLPPQ</sequence>
<dbReference type="Proteomes" id="UP000249065">
    <property type="component" value="Unassembled WGS sequence"/>
</dbReference>
<comment type="caution">
    <text evidence="2">The sequence shown here is derived from an EMBL/GenBank/DDBJ whole genome shotgun (WGS) entry which is preliminary data.</text>
</comment>
<accession>A0A327LTL0</accession>
<evidence type="ECO:0000313" key="2">
    <source>
        <dbReference type="EMBL" id="RAI54051.1"/>
    </source>
</evidence>
<dbReference type="OrthoDB" id="7257056at2"/>
<dbReference type="SMART" id="SM00953">
    <property type="entry name" value="RES"/>
    <property type="match status" value="1"/>
</dbReference>